<dbReference type="InterPro" id="IPR005821">
    <property type="entry name" value="Ion_trans_dom"/>
</dbReference>
<dbReference type="FunFam" id="1.10.287.70:FF:000028">
    <property type="entry name" value="potassium voltage-gated channel subfamily D member 3"/>
    <property type="match status" value="1"/>
</dbReference>
<evidence type="ECO:0000256" key="5">
    <source>
        <dbReference type="ARBA" id="ARBA00022826"/>
    </source>
</evidence>
<protein>
    <recommendedName>
        <fullName evidence="13">Ion transport domain-containing protein</fullName>
    </recommendedName>
</protein>
<evidence type="ECO:0000256" key="9">
    <source>
        <dbReference type="ARBA" id="ARBA00023065"/>
    </source>
</evidence>
<dbReference type="EMBL" id="AMQN01006415">
    <property type="status" value="NOT_ANNOTATED_CDS"/>
    <property type="molecule type" value="Genomic_DNA"/>
</dbReference>
<evidence type="ECO:0000313" key="15">
    <source>
        <dbReference type="EnsemblMetazoa" id="CapteP76111"/>
    </source>
</evidence>
<dbReference type="Pfam" id="PF00520">
    <property type="entry name" value="Ion_trans"/>
    <property type="match status" value="1"/>
</dbReference>
<feature type="transmembrane region" description="Helical" evidence="12">
    <location>
        <begin position="62"/>
        <end position="82"/>
    </location>
</feature>
<keyword evidence="8 12" id="KW-1133">Transmembrane helix</keyword>
<dbReference type="Gene3D" id="1.20.120.350">
    <property type="entry name" value="Voltage-gated potassium channels. Chain C"/>
    <property type="match status" value="1"/>
</dbReference>
<evidence type="ECO:0000256" key="2">
    <source>
        <dbReference type="ARBA" id="ARBA00022448"/>
    </source>
</evidence>
<keyword evidence="4 12" id="KW-0812">Transmembrane</keyword>
<name>R7USZ0_CAPTE</name>
<keyword evidence="16" id="KW-1185">Reference proteome</keyword>
<organism evidence="14">
    <name type="scientific">Capitella teleta</name>
    <name type="common">Polychaete worm</name>
    <dbReference type="NCBI Taxonomy" id="283909"/>
    <lineage>
        <taxon>Eukaryota</taxon>
        <taxon>Metazoa</taxon>
        <taxon>Spiralia</taxon>
        <taxon>Lophotrochozoa</taxon>
        <taxon>Annelida</taxon>
        <taxon>Polychaeta</taxon>
        <taxon>Sedentaria</taxon>
        <taxon>Scolecida</taxon>
        <taxon>Capitellidae</taxon>
        <taxon>Capitella</taxon>
    </lineage>
</organism>
<evidence type="ECO:0000313" key="16">
    <source>
        <dbReference type="Proteomes" id="UP000014760"/>
    </source>
</evidence>
<feature type="transmembrane region" description="Helical" evidence="12">
    <location>
        <begin position="132"/>
        <end position="153"/>
    </location>
</feature>
<feature type="transmembrane region" description="Helical" evidence="12">
    <location>
        <begin position="30"/>
        <end position="50"/>
    </location>
</feature>
<keyword evidence="11" id="KW-0407">Ion channel</keyword>
<reference evidence="16" key="1">
    <citation type="submission" date="2012-12" db="EMBL/GenBank/DDBJ databases">
        <authorList>
            <person name="Hellsten U."/>
            <person name="Grimwood J."/>
            <person name="Chapman J.A."/>
            <person name="Shapiro H."/>
            <person name="Aerts A."/>
            <person name="Otillar R.P."/>
            <person name="Terry A.Y."/>
            <person name="Boore J.L."/>
            <person name="Simakov O."/>
            <person name="Marletaz F."/>
            <person name="Cho S.-J."/>
            <person name="Edsinger-Gonzales E."/>
            <person name="Havlak P."/>
            <person name="Kuo D.-H."/>
            <person name="Larsson T."/>
            <person name="Lv J."/>
            <person name="Arendt D."/>
            <person name="Savage R."/>
            <person name="Osoegawa K."/>
            <person name="de Jong P."/>
            <person name="Lindberg D.R."/>
            <person name="Seaver E.C."/>
            <person name="Weisblat D.A."/>
            <person name="Putnam N.H."/>
            <person name="Grigoriev I.V."/>
            <person name="Rokhsar D.S."/>
        </authorList>
    </citation>
    <scope>NUCLEOTIDE SEQUENCE</scope>
    <source>
        <strain evidence="16">I ESC-2004</strain>
    </source>
</reference>
<keyword evidence="10 12" id="KW-0472">Membrane</keyword>
<keyword evidence="2" id="KW-0813">Transport</keyword>
<dbReference type="OrthoDB" id="415460at2759"/>
<dbReference type="GO" id="GO:0042734">
    <property type="term" value="C:presynaptic membrane"/>
    <property type="evidence" value="ECO:0007669"/>
    <property type="project" value="TreeGrafter"/>
</dbReference>
<dbReference type="PANTHER" id="PTHR11537:SF252">
    <property type="entry name" value="POTASSIUM VOLTAGE-GATED CHANNEL PROTEIN SHAW"/>
    <property type="match status" value="1"/>
</dbReference>
<dbReference type="GO" id="GO:0001508">
    <property type="term" value="P:action potential"/>
    <property type="evidence" value="ECO:0007669"/>
    <property type="project" value="TreeGrafter"/>
</dbReference>
<accession>R7USZ0</accession>
<dbReference type="Proteomes" id="UP000014760">
    <property type="component" value="Unassembled WGS sequence"/>
</dbReference>
<dbReference type="OMA" id="ESICIVW"/>
<dbReference type="GO" id="GO:0045211">
    <property type="term" value="C:postsynaptic membrane"/>
    <property type="evidence" value="ECO:0007669"/>
    <property type="project" value="TreeGrafter"/>
</dbReference>
<evidence type="ECO:0000256" key="1">
    <source>
        <dbReference type="ARBA" id="ARBA00004141"/>
    </source>
</evidence>
<feature type="non-terminal residue" evidence="14">
    <location>
        <position position="200"/>
    </location>
</feature>
<keyword evidence="5" id="KW-0631">Potassium channel</keyword>
<dbReference type="SUPFAM" id="SSF81324">
    <property type="entry name" value="Voltage-gated potassium channels"/>
    <property type="match status" value="1"/>
</dbReference>
<evidence type="ECO:0000256" key="12">
    <source>
        <dbReference type="SAM" id="Phobius"/>
    </source>
</evidence>
<dbReference type="GO" id="GO:0043679">
    <property type="term" value="C:axon terminus"/>
    <property type="evidence" value="ECO:0007669"/>
    <property type="project" value="TreeGrafter"/>
</dbReference>
<dbReference type="HOGENOM" id="CLU_011722_1_5_1"/>
<keyword evidence="3" id="KW-0633">Potassium transport</keyword>
<evidence type="ECO:0000256" key="4">
    <source>
        <dbReference type="ARBA" id="ARBA00022692"/>
    </source>
</evidence>
<keyword evidence="7" id="KW-0630">Potassium</keyword>
<sequence>DNACLSIFLIELLARFLLCPHKGNFFECGFNWIDITSTTCMFIFVTYEFINPDFWIDSGRIAVAYIVSAFSVFRVLRLIKYTCLCSTGRCLLLSLKTSAKEVVLLLVLFFVVMLIFSNMICYAEFFSSEDDFLIIPVGFWWAIAIATMTTVGYGDTHPHSNWGYVVGAMCALVDLLCAALPIPIIASHFNLIYLHEQHKE</sequence>
<evidence type="ECO:0000313" key="14">
    <source>
        <dbReference type="EMBL" id="ELU09325.1"/>
    </source>
</evidence>
<dbReference type="EnsemblMetazoa" id="CapteT76111">
    <property type="protein sequence ID" value="CapteP76111"/>
    <property type="gene ID" value="CapteG76111"/>
</dbReference>
<evidence type="ECO:0000256" key="7">
    <source>
        <dbReference type="ARBA" id="ARBA00022958"/>
    </source>
</evidence>
<evidence type="ECO:0000256" key="6">
    <source>
        <dbReference type="ARBA" id="ARBA00022882"/>
    </source>
</evidence>
<keyword evidence="9" id="KW-0406">Ion transport</keyword>
<feature type="domain" description="Ion transport" evidence="13">
    <location>
        <begin position="1"/>
        <end position="196"/>
    </location>
</feature>
<comment type="subcellular location">
    <subcellularLocation>
        <location evidence="1">Membrane</location>
        <topology evidence="1">Multi-pass membrane protein</topology>
    </subcellularLocation>
</comment>
<dbReference type="PANTHER" id="PTHR11537">
    <property type="entry name" value="VOLTAGE-GATED POTASSIUM CHANNEL"/>
    <property type="match status" value="1"/>
</dbReference>
<gene>
    <name evidence="14" type="ORF">CAPTEDRAFT_76111</name>
</gene>
<dbReference type="GO" id="GO:0008076">
    <property type="term" value="C:voltage-gated potassium channel complex"/>
    <property type="evidence" value="ECO:0007669"/>
    <property type="project" value="InterPro"/>
</dbReference>
<dbReference type="Gene3D" id="1.10.287.70">
    <property type="match status" value="1"/>
</dbReference>
<evidence type="ECO:0000256" key="11">
    <source>
        <dbReference type="ARBA" id="ARBA00023303"/>
    </source>
</evidence>
<evidence type="ECO:0000256" key="10">
    <source>
        <dbReference type="ARBA" id="ARBA00023136"/>
    </source>
</evidence>
<feature type="transmembrane region" description="Helical" evidence="12">
    <location>
        <begin position="102"/>
        <end position="125"/>
    </location>
</feature>
<evidence type="ECO:0000256" key="8">
    <source>
        <dbReference type="ARBA" id="ARBA00022989"/>
    </source>
</evidence>
<dbReference type="InterPro" id="IPR027359">
    <property type="entry name" value="Volt_channel_dom_sf"/>
</dbReference>
<dbReference type="STRING" id="283909.R7USZ0"/>
<evidence type="ECO:0000259" key="13">
    <source>
        <dbReference type="Pfam" id="PF00520"/>
    </source>
</evidence>
<dbReference type="AlphaFoldDB" id="R7USZ0"/>
<proteinExistence type="predicted"/>
<dbReference type="EMBL" id="KB298315">
    <property type="protein sequence ID" value="ELU09325.1"/>
    <property type="molecule type" value="Genomic_DNA"/>
</dbReference>
<keyword evidence="6" id="KW-0851">Voltage-gated channel</keyword>
<reference evidence="15" key="3">
    <citation type="submission" date="2015-06" db="UniProtKB">
        <authorList>
            <consortium name="EnsemblMetazoa"/>
        </authorList>
    </citation>
    <scope>IDENTIFICATION</scope>
</reference>
<dbReference type="GO" id="GO:0032809">
    <property type="term" value="C:neuronal cell body membrane"/>
    <property type="evidence" value="ECO:0007669"/>
    <property type="project" value="TreeGrafter"/>
</dbReference>
<reference evidence="14 16" key="2">
    <citation type="journal article" date="2013" name="Nature">
        <title>Insights into bilaterian evolution from three spiralian genomes.</title>
        <authorList>
            <person name="Simakov O."/>
            <person name="Marletaz F."/>
            <person name="Cho S.J."/>
            <person name="Edsinger-Gonzales E."/>
            <person name="Havlak P."/>
            <person name="Hellsten U."/>
            <person name="Kuo D.H."/>
            <person name="Larsson T."/>
            <person name="Lv J."/>
            <person name="Arendt D."/>
            <person name="Savage R."/>
            <person name="Osoegawa K."/>
            <person name="de Jong P."/>
            <person name="Grimwood J."/>
            <person name="Chapman J.A."/>
            <person name="Shapiro H."/>
            <person name="Aerts A."/>
            <person name="Otillar R.P."/>
            <person name="Terry A.Y."/>
            <person name="Boore J.L."/>
            <person name="Grigoriev I.V."/>
            <person name="Lindberg D.R."/>
            <person name="Seaver E.C."/>
            <person name="Weisblat D.A."/>
            <person name="Putnam N.H."/>
            <person name="Rokhsar D.S."/>
        </authorList>
    </citation>
    <scope>NUCLEOTIDE SEQUENCE</scope>
    <source>
        <strain evidence="14 16">I ESC-2004</strain>
    </source>
</reference>
<dbReference type="InterPro" id="IPR028325">
    <property type="entry name" value="VG_K_chnl"/>
</dbReference>
<evidence type="ECO:0000256" key="3">
    <source>
        <dbReference type="ARBA" id="ARBA00022538"/>
    </source>
</evidence>
<dbReference type="PRINTS" id="PR00169">
    <property type="entry name" value="KCHANNEL"/>
</dbReference>
<feature type="transmembrane region" description="Helical" evidence="12">
    <location>
        <begin position="165"/>
        <end position="194"/>
    </location>
</feature>
<dbReference type="GO" id="GO:0032590">
    <property type="term" value="C:dendrite membrane"/>
    <property type="evidence" value="ECO:0007669"/>
    <property type="project" value="TreeGrafter"/>
</dbReference>
<feature type="non-terminal residue" evidence="14">
    <location>
        <position position="1"/>
    </location>
</feature>
<dbReference type="GO" id="GO:0005251">
    <property type="term" value="F:delayed rectifier potassium channel activity"/>
    <property type="evidence" value="ECO:0007669"/>
    <property type="project" value="TreeGrafter"/>
</dbReference>